<sequence length="150" mass="17488">MKNLITILVVFINCVAFGQIKVIETTPIIRLGAIGQNDMYIQTEGDKYTFFYKNIEKEEEITNRSFTFRDLDNDIEKLEDIILAGFTADPLLDIKLELPNDYVWLHYSKNLDRTYVQFMCRSKDGNTSGVSKSFNLEQIVKMFEKKLPKK</sequence>
<dbReference type="EMBL" id="CP029463">
    <property type="protein sequence ID" value="AWM14769.1"/>
    <property type="molecule type" value="Genomic_DNA"/>
</dbReference>
<proteinExistence type="predicted"/>
<gene>
    <name evidence="1" type="ORF">DI487_13510</name>
</gene>
<accession>A0A2U8QXI7</accession>
<protein>
    <submittedName>
        <fullName evidence="1">Uncharacterized protein</fullName>
    </submittedName>
</protein>
<dbReference type="Proteomes" id="UP000245429">
    <property type="component" value="Chromosome"/>
</dbReference>
<dbReference type="OrthoDB" id="1248654at2"/>
<evidence type="ECO:0000313" key="2">
    <source>
        <dbReference type="Proteomes" id="UP000245429"/>
    </source>
</evidence>
<name>A0A2U8QXI7_9FLAO</name>
<organism evidence="1 2">
    <name type="scientific">Flavobacterium sediminis</name>
    <dbReference type="NCBI Taxonomy" id="2201181"/>
    <lineage>
        <taxon>Bacteria</taxon>
        <taxon>Pseudomonadati</taxon>
        <taxon>Bacteroidota</taxon>
        <taxon>Flavobacteriia</taxon>
        <taxon>Flavobacteriales</taxon>
        <taxon>Flavobacteriaceae</taxon>
        <taxon>Flavobacterium</taxon>
    </lineage>
</organism>
<keyword evidence="2" id="KW-1185">Reference proteome</keyword>
<dbReference type="KEGG" id="fse:DI487_13510"/>
<reference evidence="1 2" key="1">
    <citation type="submission" date="2018-05" db="EMBL/GenBank/DDBJ databases">
        <title>Flavobacterium sp. MEBiC07310.</title>
        <authorList>
            <person name="Baek K."/>
        </authorList>
    </citation>
    <scope>NUCLEOTIDE SEQUENCE [LARGE SCALE GENOMIC DNA]</scope>
    <source>
        <strain evidence="1 2">MEBiC07310</strain>
    </source>
</reference>
<dbReference type="RefSeq" id="WP_109570107.1">
    <property type="nucleotide sequence ID" value="NZ_CP029463.1"/>
</dbReference>
<dbReference type="AlphaFoldDB" id="A0A2U8QXI7"/>
<evidence type="ECO:0000313" key="1">
    <source>
        <dbReference type="EMBL" id="AWM14769.1"/>
    </source>
</evidence>